<evidence type="ECO:0000313" key="2">
    <source>
        <dbReference type="Proteomes" id="UP001174909"/>
    </source>
</evidence>
<sequence length="297" mass="33250">MADMKDKLAQLQQEGFVLIEGALSPDETEHIRQRINYARKKGWEEGLNAVGNMWFDTLLDREPDTYESLVGHSSVRPYLEGLMGKQCQLRSLRAHINPGPYLQEWHMDFYGYWQEKRYVEEHPFAMAPAGINTTYYFQDNAPGEGHLKFIKGSFQGISTAAELEGLVVYFAFEEGAGKTVADLSGNGQDGKLEGDTSWTDGKFGKSVNFGGKNGIVRVEHSDAFEFTDGITIAAWILPTLKDKWQHVAVSFQSGEWWTVYLDGEVLIDYPKTGDKLVPIDAPLMLGTEEPPGSQSLL</sequence>
<proteinExistence type="predicted"/>
<gene>
    <name evidence="1" type="ORF">GBAR_LOCUS24816</name>
</gene>
<dbReference type="SUPFAM" id="SSF49899">
    <property type="entry name" value="Concanavalin A-like lectins/glucanases"/>
    <property type="match status" value="1"/>
</dbReference>
<dbReference type="SUPFAM" id="SSF51197">
    <property type="entry name" value="Clavaminate synthase-like"/>
    <property type="match status" value="1"/>
</dbReference>
<keyword evidence="2" id="KW-1185">Reference proteome</keyword>
<name>A0AA35XBL5_GEOBA</name>
<dbReference type="EMBL" id="CASHTH010003423">
    <property type="protein sequence ID" value="CAI8044802.1"/>
    <property type="molecule type" value="Genomic_DNA"/>
</dbReference>
<dbReference type="Proteomes" id="UP001174909">
    <property type="component" value="Unassembled WGS sequence"/>
</dbReference>
<dbReference type="Gene3D" id="2.60.120.620">
    <property type="entry name" value="q2cbj1_9rhob like domain"/>
    <property type="match status" value="1"/>
</dbReference>
<comment type="caution">
    <text evidence="1">The sequence shown here is derived from an EMBL/GenBank/DDBJ whole genome shotgun (WGS) entry which is preliminary data.</text>
</comment>
<dbReference type="Gene3D" id="2.60.120.200">
    <property type="match status" value="1"/>
</dbReference>
<accession>A0AA35XBL5</accession>
<dbReference type="InterPro" id="IPR013320">
    <property type="entry name" value="ConA-like_dom_sf"/>
</dbReference>
<dbReference type="AlphaFoldDB" id="A0AA35XBL5"/>
<organism evidence="1 2">
    <name type="scientific">Geodia barretti</name>
    <name type="common">Barrett's horny sponge</name>
    <dbReference type="NCBI Taxonomy" id="519541"/>
    <lineage>
        <taxon>Eukaryota</taxon>
        <taxon>Metazoa</taxon>
        <taxon>Porifera</taxon>
        <taxon>Demospongiae</taxon>
        <taxon>Heteroscleromorpha</taxon>
        <taxon>Tetractinellida</taxon>
        <taxon>Astrophorina</taxon>
        <taxon>Geodiidae</taxon>
        <taxon>Geodia</taxon>
    </lineage>
</organism>
<evidence type="ECO:0000313" key="1">
    <source>
        <dbReference type="EMBL" id="CAI8044802.1"/>
    </source>
</evidence>
<reference evidence="1" key="1">
    <citation type="submission" date="2023-03" db="EMBL/GenBank/DDBJ databases">
        <authorList>
            <person name="Steffen K."/>
            <person name="Cardenas P."/>
        </authorList>
    </citation>
    <scope>NUCLEOTIDE SEQUENCE</scope>
</reference>
<protein>
    <submittedName>
        <fullName evidence="1">Uncharacterized protein</fullName>
    </submittedName>
</protein>